<feature type="binding site" evidence="7">
    <location>
        <position position="253"/>
    </location>
    <ligand>
        <name>NADP(+)</name>
        <dbReference type="ChEBI" id="CHEBI:58349"/>
    </ligand>
</feature>
<comment type="catalytic activity">
    <reaction evidence="7">
        <text>shikimate + NADP(+) = 3-dehydroshikimate + NADPH + H(+)</text>
        <dbReference type="Rhea" id="RHEA:17737"/>
        <dbReference type="ChEBI" id="CHEBI:15378"/>
        <dbReference type="ChEBI" id="CHEBI:16630"/>
        <dbReference type="ChEBI" id="CHEBI:36208"/>
        <dbReference type="ChEBI" id="CHEBI:57783"/>
        <dbReference type="ChEBI" id="CHEBI:58349"/>
        <dbReference type="EC" id="1.1.1.25"/>
    </reaction>
</comment>
<dbReference type="InterPro" id="IPR011342">
    <property type="entry name" value="Shikimate_DH"/>
</dbReference>
<dbReference type="GO" id="GO:0009073">
    <property type="term" value="P:aromatic amino acid family biosynthetic process"/>
    <property type="evidence" value="ECO:0007669"/>
    <property type="project" value="UniProtKB-KW"/>
</dbReference>
<evidence type="ECO:0000256" key="7">
    <source>
        <dbReference type="HAMAP-Rule" id="MF_00222"/>
    </source>
</evidence>
<dbReference type="GO" id="GO:0008652">
    <property type="term" value="P:amino acid biosynthetic process"/>
    <property type="evidence" value="ECO:0007669"/>
    <property type="project" value="UniProtKB-KW"/>
</dbReference>
<feature type="binding site" evidence="7">
    <location>
        <begin position="132"/>
        <end position="136"/>
    </location>
    <ligand>
        <name>NADP(+)</name>
        <dbReference type="ChEBI" id="CHEBI:58349"/>
    </ligand>
</feature>
<evidence type="ECO:0000313" key="12">
    <source>
        <dbReference type="Proteomes" id="UP000075193"/>
    </source>
</evidence>
<comment type="function">
    <text evidence="7">Involved in the biosynthesis of the chorismate, which leads to the biosynthesis of aromatic amino acids. Catalyzes the reversible NADPH linked reduction of 3-dehydroshikimate (DHSA) to yield shikimate (SA).</text>
</comment>
<dbReference type="HAMAP" id="MF_00222">
    <property type="entry name" value="Shikimate_DH_AroE"/>
    <property type="match status" value="1"/>
</dbReference>
<dbReference type="InterPro" id="IPR013708">
    <property type="entry name" value="Shikimate_DH-bd_N"/>
</dbReference>
<dbReference type="InterPro" id="IPR041121">
    <property type="entry name" value="SDH_C"/>
</dbReference>
<dbReference type="EMBL" id="FIIC01000012">
    <property type="protein sequence ID" value="CYV84593.1"/>
    <property type="molecule type" value="Genomic_DNA"/>
</dbReference>
<gene>
    <name evidence="7 11" type="primary">aroE</name>
    <name evidence="11" type="ORF">ERS132441_01227</name>
</gene>
<dbReference type="NCBIfam" id="TIGR00507">
    <property type="entry name" value="aroE"/>
    <property type="match status" value="1"/>
</dbReference>
<feature type="binding site" evidence="7">
    <location>
        <position position="260"/>
    </location>
    <ligand>
        <name>shikimate</name>
        <dbReference type="ChEBI" id="CHEBI:36208"/>
    </ligand>
</feature>
<dbReference type="GO" id="GO:0050661">
    <property type="term" value="F:NADP binding"/>
    <property type="evidence" value="ECO:0007669"/>
    <property type="project" value="InterPro"/>
</dbReference>
<feature type="binding site" evidence="7">
    <location>
        <position position="92"/>
    </location>
    <ligand>
        <name>shikimate</name>
        <dbReference type="ChEBI" id="CHEBI:36208"/>
    </ligand>
</feature>
<comment type="subunit">
    <text evidence="7">Homodimer.</text>
</comment>
<dbReference type="SUPFAM" id="SSF53223">
    <property type="entry name" value="Aminoacid dehydrogenase-like, N-terminal domain"/>
    <property type="match status" value="1"/>
</dbReference>
<dbReference type="InterPro" id="IPR036291">
    <property type="entry name" value="NAD(P)-bd_dom_sf"/>
</dbReference>
<comment type="similarity">
    <text evidence="7">Belongs to the shikimate dehydrogenase family.</text>
</comment>
<keyword evidence="6 7" id="KW-0057">Aromatic amino acid biosynthesis</keyword>
<feature type="binding site" evidence="7">
    <location>
        <position position="107"/>
    </location>
    <ligand>
        <name>shikimate</name>
        <dbReference type="ChEBI" id="CHEBI:36208"/>
    </ligand>
</feature>
<feature type="domain" description="Shikimate dehydrogenase substrate binding N-terminal" evidence="9">
    <location>
        <begin position="12"/>
        <end position="94"/>
    </location>
</feature>
<comment type="pathway">
    <text evidence="1 7">Metabolic intermediate biosynthesis; chorismate biosynthesis; chorismate from D-erythrose 4-phosphate and phosphoenolpyruvate: step 4/7.</text>
</comment>
<dbReference type="Pfam" id="PF08501">
    <property type="entry name" value="Shikimate_dh_N"/>
    <property type="match status" value="1"/>
</dbReference>
<organism evidence="11 12">
    <name type="scientific">Streptococcus suis</name>
    <dbReference type="NCBI Taxonomy" id="1307"/>
    <lineage>
        <taxon>Bacteria</taxon>
        <taxon>Bacillati</taxon>
        <taxon>Bacillota</taxon>
        <taxon>Bacilli</taxon>
        <taxon>Lactobacillales</taxon>
        <taxon>Streptococcaceae</taxon>
        <taxon>Streptococcus</taxon>
    </lineage>
</organism>
<keyword evidence="4 7" id="KW-0521">NADP</keyword>
<dbReference type="AlphaFoldDB" id="A0A0Z8L656"/>
<keyword evidence="3 7" id="KW-0028">Amino-acid biosynthesis</keyword>
<evidence type="ECO:0000313" key="11">
    <source>
        <dbReference type="EMBL" id="CYV84593.1"/>
    </source>
</evidence>
<comment type="caution">
    <text evidence="7">Lacks conserved residue(s) required for the propagation of feature annotation.</text>
</comment>
<feature type="binding site" evidence="7">
    <location>
        <position position="83"/>
    </location>
    <ligand>
        <name>NADP(+)</name>
        <dbReference type="ChEBI" id="CHEBI:58349"/>
    </ligand>
</feature>
<dbReference type="Gene3D" id="3.40.50.10860">
    <property type="entry name" value="Leucine Dehydrogenase, chain A, domain 1"/>
    <property type="match status" value="1"/>
</dbReference>
<dbReference type="PANTHER" id="PTHR21089:SF1">
    <property type="entry name" value="BIFUNCTIONAL 3-DEHYDROQUINATE DEHYDRATASE_SHIKIMATE DEHYDROGENASE, CHLOROPLASTIC"/>
    <property type="match status" value="1"/>
</dbReference>
<dbReference type="InterPro" id="IPR046346">
    <property type="entry name" value="Aminoacid_DH-like_N_sf"/>
</dbReference>
<name>A0A0Z8L656_STRSU</name>
<evidence type="ECO:0000259" key="9">
    <source>
        <dbReference type="Pfam" id="PF08501"/>
    </source>
</evidence>
<feature type="active site" description="Proton acceptor" evidence="7">
    <location>
        <position position="71"/>
    </location>
</feature>
<sequence length="336" mass="37485">MNIDGYTRLAAVVAKPIKHSISPFIHNLAFKETGVNGVYVAWEIPEEDVAVTLENIKRYDMFGINLSMPYKQAVIPYLDSLTDSARLIGAVNTVIHKDGKLIGHNTDGIGFFKSLERLKGFQVKNKRLTILGGGGASTAIIAQATLDGAKEITIFCRQQSLERTQTSLTPIAQATGVPIQVLALEDSQLLQEHITNSDLLVNGTSVGMDGYSQPVPSTIRFPENLLVADVIYQPFETPLMKHAQSQGNPTINGLGMLLFQAAEAFQAWTGKEMQTDLIWDQLVQKYDINIERKSDETDRQSSQHSLRHPYPKRKFSTDRCMGQRTLETSENRHYHR</sequence>
<dbReference type="GO" id="GO:0019632">
    <property type="term" value="P:shikimate metabolic process"/>
    <property type="evidence" value="ECO:0007669"/>
    <property type="project" value="InterPro"/>
</dbReference>
<evidence type="ECO:0000256" key="3">
    <source>
        <dbReference type="ARBA" id="ARBA00022605"/>
    </source>
</evidence>
<evidence type="ECO:0000256" key="5">
    <source>
        <dbReference type="ARBA" id="ARBA00023002"/>
    </source>
</evidence>
<feature type="binding site" evidence="7">
    <location>
        <begin position="20"/>
        <end position="22"/>
    </location>
    <ligand>
        <name>shikimate</name>
        <dbReference type="ChEBI" id="CHEBI:36208"/>
    </ligand>
</feature>
<dbReference type="UniPathway" id="UPA00053">
    <property type="reaction ID" value="UER00087"/>
</dbReference>
<evidence type="ECO:0000256" key="6">
    <source>
        <dbReference type="ARBA" id="ARBA00023141"/>
    </source>
</evidence>
<dbReference type="GO" id="GO:0004764">
    <property type="term" value="F:shikimate 3-dehydrogenase (NADP+) activity"/>
    <property type="evidence" value="ECO:0007669"/>
    <property type="project" value="UniProtKB-UniRule"/>
</dbReference>
<evidence type="ECO:0000256" key="1">
    <source>
        <dbReference type="ARBA" id="ARBA00004871"/>
    </source>
</evidence>
<evidence type="ECO:0000256" key="4">
    <source>
        <dbReference type="ARBA" id="ARBA00022857"/>
    </source>
</evidence>
<feature type="binding site" evidence="7">
    <location>
        <position position="67"/>
    </location>
    <ligand>
        <name>shikimate</name>
        <dbReference type="ChEBI" id="CHEBI:36208"/>
    </ligand>
</feature>
<dbReference type="InterPro" id="IPR022893">
    <property type="entry name" value="Shikimate_DH_fam"/>
</dbReference>
<evidence type="ECO:0000256" key="2">
    <source>
        <dbReference type="ARBA" id="ARBA00012962"/>
    </source>
</evidence>
<accession>A0A0Z8L656</accession>
<dbReference type="Gene3D" id="3.40.50.720">
    <property type="entry name" value="NAD(P)-binding Rossmann-like Domain"/>
    <property type="match status" value="1"/>
</dbReference>
<dbReference type="Proteomes" id="UP000075193">
    <property type="component" value="Unassembled WGS sequence"/>
</dbReference>
<feature type="domain" description="SDH C-terminal" evidence="10">
    <location>
        <begin position="253"/>
        <end position="282"/>
    </location>
</feature>
<dbReference type="PANTHER" id="PTHR21089">
    <property type="entry name" value="SHIKIMATE DEHYDROGENASE"/>
    <property type="match status" value="1"/>
</dbReference>
<proteinExistence type="inferred from homology"/>
<keyword evidence="5 7" id="KW-0560">Oxidoreductase</keyword>
<feature type="compositionally biased region" description="Basic and acidic residues" evidence="8">
    <location>
        <begin position="327"/>
        <end position="336"/>
    </location>
</feature>
<dbReference type="Pfam" id="PF18317">
    <property type="entry name" value="SDH_C"/>
    <property type="match status" value="1"/>
</dbReference>
<protein>
    <recommendedName>
        <fullName evidence="2 7">Shikimate dehydrogenase (NADP(+))</fullName>
        <shortName evidence="7">SDH</shortName>
        <ecNumber evidence="2 7">1.1.1.25</ecNumber>
    </recommendedName>
</protein>
<evidence type="ECO:0000256" key="8">
    <source>
        <dbReference type="SAM" id="MobiDB-lite"/>
    </source>
</evidence>
<dbReference type="SUPFAM" id="SSF51735">
    <property type="entry name" value="NAD(P)-binding Rossmann-fold domains"/>
    <property type="match status" value="1"/>
</dbReference>
<feature type="binding site" evidence="7">
    <location>
        <position position="232"/>
    </location>
    <ligand>
        <name>shikimate</name>
        <dbReference type="ChEBI" id="CHEBI:36208"/>
    </ligand>
</feature>
<evidence type="ECO:0000259" key="10">
    <source>
        <dbReference type="Pfam" id="PF18317"/>
    </source>
</evidence>
<reference evidence="11 12" key="1">
    <citation type="submission" date="2016-02" db="EMBL/GenBank/DDBJ databases">
        <authorList>
            <consortium name="Pathogen Informatics"/>
        </authorList>
    </citation>
    <scope>NUCLEOTIDE SEQUENCE [LARGE SCALE GENOMIC DNA]</scope>
    <source>
        <strain evidence="11 12">LSS79</strain>
    </source>
</reference>
<feature type="region of interest" description="Disordered" evidence="8">
    <location>
        <begin position="294"/>
        <end position="336"/>
    </location>
</feature>
<dbReference type="GO" id="GO:0009423">
    <property type="term" value="P:chorismate biosynthetic process"/>
    <property type="evidence" value="ECO:0007669"/>
    <property type="project" value="UniProtKB-UniRule"/>
</dbReference>
<feature type="binding site" evidence="7">
    <location>
        <position position="230"/>
    </location>
    <ligand>
        <name>NADP(+)</name>
        <dbReference type="ChEBI" id="CHEBI:58349"/>
    </ligand>
</feature>
<feature type="compositionally biased region" description="Basic residues" evidence="8">
    <location>
        <begin position="305"/>
        <end position="314"/>
    </location>
</feature>
<dbReference type="CDD" id="cd01065">
    <property type="entry name" value="NAD_bind_Shikimate_DH"/>
    <property type="match status" value="1"/>
</dbReference>
<dbReference type="EC" id="1.1.1.25" evidence="2 7"/>
<dbReference type="NCBIfam" id="NF001315">
    <property type="entry name" value="PRK00258.2-4"/>
    <property type="match status" value="1"/>
</dbReference>